<dbReference type="OrthoDB" id="836882at2"/>
<evidence type="ECO:0000256" key="2">
    <source>
        <dbReference type="PROSITE-ProRule" id="PRU00335"/>
    </source>
</evidence>
<dbReference type="Pfam" id="PF00440">
    <property type="entry name" value="TetR_N"/>
    <property type="match status" value="1"/>
</dbReference>
<dbReference type="RefSeq" id="WP_083361907.1">
    <property type="nucleotide sequence ID" value="NZ_FNGY01000005.1"/>
</dbReference>
<evidence type="ECO:0000259" key="3">
    <source>
        <dbReference type="PROSITE" id="PS50977"/>
    </source>
</evidence>
<dbReference type="STRING" id="430522.BFS30_07990"/>
<dbReference type="PROSITE" id="PS50977">
    <property type="entry name" value="HTH_TETR_2"/>
    <property type="match status" value="1"/>
</dbReference>
<dbReference type="GO" id="GO:0003677">
    <property type="term" value="F:DNA binding"/>
    <property type="evidence" value="ECO:0007669"/>
    <property type="project" value="UniProtKB-UniRule"/>
</dbReference>
<proteinExistence type="predicted"/>
<dbReference type="InterPro" id="IPR001647">
    <property type="entry name" value="HTH_TetR"/>
</dbReference>
<dbReference type="Proteomes" id="UP000183200">
    <property type="component" value="Unassembled WGS sequence"/>
</dbReference>
<protein>
    <submittedName>
        <fullName evidence="4">Regulatory protein, tetR family</fullName>
    </submittedName>
</protein>
<organism evidence="4 5">
    <name type="scientific">Pedobacter steynii</name>
    <dbReference type="NCBI Taxonomy" id="430522"/>
    <lineage>
        <taxon>Bacteria</taxon>
        <taxon>Pseudomonadati</taxon>
        <taxon>Bacteroidota</taxon>
        <taxon>Sphingobacteriia</taxon>
        <taxon>Sphingobacteriales</taxon>
        <taxon>Sphingobacteriaceae</taxon>
        <taxon>Pedobacter</taxon>
    </lineage>
</organism>
<evidence type="ECO:0000256" key="1">
    <source>
        <dbReference type="ARBA" id="ARBA00023125"/>
    </source>
</evidence>
<evidence type="ECO:0000313" key="4">
    <source>
        <dbReference type="EMBL" id="SDM93636.1"/>
    </source>
</evidence>
<dbReference type="SUPFAM" id="SSF46689">
    <property type="entry name" value="Homeodomain-like"/>
    <property type="match status" value="1"/>
</dbReference>
<evidence type="ECO:0000313" key="5">
    <source>
        <dbReference type="Proteomes" id="UP000183200"/>
    </source>
</evidence>
<keyword evidence="5" id="KW-1185">Reference proteome</keyword>
<dbReference type="PRINTS" id="PR00455">
    <property type="entry name" value="HTHTETR"/>
</dbReference>
<dbReference type="InterPro" id="IPR009057">
    <property type="entry name" value="Homeodomain-like_sf"/>
</dbReference>
<gene>
    <name evidence="4" type="ORF">SAMN05421820_105424</name>
</gene>
<feature type="DNA-binding region" description="H-T-H motif" evidence="2">
    <location>
        <begin position="47"/>
        <end position="66"/>
    </location>
</feature>
<reference evidence="5" key="1">
    <citation type="submission" date="2016-10" db="EMBL/GenBank/DDBJ databases">
        <authorList>
            <person name="Varghese N."/>
            <person name="Submissions S."/>
        </authorList>
    </citation>
    <scope>NUCLEOTIDE SEQUENCE [LARGE SCALE GENOMIC DNA]</scope>
    <source>
        <strain evidence="5">DSM 19110</strain>
    </source>
</reference>
<sequence>MDLSRIPPVDMAENVIEKPIKNRLLTERRLIDAVGSIIRTQGYTGLGVNAIAKEAKVNKKLIYRYFDNVERLIETYVIEKDYWLSFNNKILSQIDLKDKKNSIIDNYVSILEKQFEFFWNEDEMQKIILWEISESTELLDSVCKVREEYGNALLALSDSYFKNSAVSMRGVSALLVCGIYYVVLHAKKNESTICGLDINTEEGRAEIQKSLRHIIEWAFHAAKTKIKPNRTDPPDSAE</sequence>
<keyword evidence="1 2" id="KW-0238">DNA-binding</keyword>
<feature type="domain" description="HTH tetR-type" evidence="3">
    <location>
        <begin position="24"/>
        <end position="84"/>
    </location>
</feature>
<dbReference type="EMBL" id="FNGY01000005">
    <property type="protein sequence ID" value="SDM93636.1"/>
    <property type="molecule type" value="Genomic_DNA"/>
</dbReference>
<dbReference type="AlphaFoldDB" id="A0A1G9XB19"/>
<name>A0A1G9XB19_9SPHI</name>
<dbReference type="Gene3D" id="1.10.357.10">
    <property type="entry name" value="Tetracycline Repressor, domain 2"/>
    <property type="match status" value="1"/>
</dbReference>
<accession>A0A1G9XB19</accession>